<keyword evidence="1" id="KW-1133">Transmembrane helix</keyword>
<dbReference type="AlphaFoldDB" id="A0A9P5CR88"/>
<dbReference type="GeneID" id="63832124"/>
<dbReference type="Proteomes" id="UP000803844">
    <property type="component" value="Unassembled WGS sequence"/>
</dbReference>
<proteinExistence type="predicted"/>
<dbReference type="RefSeq" id="XP_040778964.1">
    <property type="nucleotide sequence ID" value="XM_040914995.1"/>
</dbReference>
<feature type="transmembrane region" description="Helical" evidence="1">
    <location>
        <begin position="35"/>
        <end position="53"/>
    </location>
</feature>
<evidence type="ECO:0000256" key="1">
    <source>
        <dbReference type="SAM" id="Phobius"/>
    </source>
</evidence>
<keyword evidence="1" id="KW-0472">Membrane</keyword>
<name>A0A9P5CR88_CRYP1</name>
<evidence type="ECO:0000313" key="3">
    <source>
        <dbReference type="Proteomes" id="UP000803844"/>
    </source>
</evidence>
<dbReference type="EMBL" id="MU032346">
    <property type="protein sequence ID" value="KAF3768003.1"/>
    <property type="molecule type" value="Genomic_DNA"/>
</dbReference>
<keyword evidence="1" id="KW-0812">Transmembrane</keyword>
<comment type="caution">
    <text evidence="2">The sequence shown here is derived from an EMBL/GenBank/DDBJ whole genome shotgun (WGS) entry which is preliminary data.</text>
</comment>
<sequence>MCVMCLNDRFFFPFFFFLVAYLVIYSCTERQNDSLGWVPGLWSLFLLLFLSWTVPTLPPALLCSAVLFCSLESLLCLARFGNGYNGMDNGYGWDETGVKLAFSKMGTETPRLGEH</sequence>
<protein>
    <submittedName>
        <fullName evidence="2">Uncharacterized protein</fullName>
    </submittedName>
</protein>
<evidence type="ECO:0000313" key="2">
    <source>
        <dbReference type="EMBL" id="KAF3768003.1"/>
    </source>
</evidence>
<feature type="transmembrane region" description="Helical" evidence="1">
    <location>
        <begin position="12"/>
        <end position="28"/>
    </location>
</feature>
<keyword evidence="3" id="KW-1185">Reference proteome</keyword>
<accession>A0A9P5CR88</accession>
<reference evidence="2" key="1">
    <citation type="journal article" date="2020" name="Phytopathology">
        <title>Genome sequence of the chestnut blight fungus Cryphonectria parasitica EP155: A fundamental resource for an archetypical invasive plant pathogen.</title>
        <authorList>
            <person name="Crouch J.A."/>
            <person name="Dawe A."/>
            <person name="Aerts A."/>
            <person name="Barry K."/>
            <person name="Churchill A.C.L."/>
            <person name="Grimwood J."/>
            <person name="Hillman B."/>
            <person name="Milgroom M.G."/>
            <person name="Pangilinan J."/>
            <person name="Smith M."/>
            <person name="Salamov A."/>
            <person name="Schmutz J."/>
            <person name="Yadav J."/>
            <person name="Grigoriev I.V."/>
            <person name="Nuss D."/>
        </authorList>
    </citation>
    <scope>NUCLEOTIDE SEQUENCE</scope>
    <source>
        <strain evidence="2">EP155</strain>
    </source>
</reference>
<organism evidence="2 3">
    <name type="scientific">Cryphonectria parasitica (strain ATCC 38755 / EP155)</name>
    <dbReference type="NCBI Taxonomy" id="660469"/>
    <lineage>
        <taxon>Eukaryota</taxon>
        <taxon>Fungi</taxon>
        <taxon>Dikarya</taxon>
        <taxon>Ascomycota</taxon>
        <taxon>Pezizomycotina</taxon>
        <taxon>Sordariomycetes</taxon>
        <taxon>Sordariomycetidae</taxon>
        <taxon>Diaporthales</taxon>
        <taxon>Cryphonectriaceae</taxon>
        <taxon>Cryphonectria-Endothia species complex</taxon>
        <taxon>Cryphonectria</taxon>
    </lineage>
</organism>
<feature type="transmembrane region" description="Helical" evidence="1">
    <location>
        <begin position="59"/>
        <end position="78"/>
    </location>
</feature>
<gene>
    <name evidence="2" type="ORF">M406DRAFT_102200</name>
</gene>